<feature type="domain" description="GH3 middle" evidence="1">
    <location>
        <begin position="294"/>
        <end position="359"/>
    </location>
</feature>
<dbReference type="PANTHER" id="PTHR31901:SF9">
    <property type="entry name" value="GH3 DOMAIN-CONTAINING PROTEIN"/>
    <property type="match status" value="1"/>
</dbReference>
<dbReference type="InterPro" id="IPR055378">
    <property type="entry name" value="GH3_C"/>
</dbReference>
<dbReference type="Pfam" id="PF23572">
    <property type="entry name" value="GH3_C"/>
    <property type="match status" value="1"/>
</dbReference>
<dbReference type="InterPro" id="IPR004993">
    <property type="entry name" value="GH3"/>
</dbReference>
<dbReference type="Pfam" id="PF03321">
    <property type="entry name" value="GH3"/>
    <property type="match status" value="1"/>
</dbReference>
<accession>A0A1V9ES58</accession>
<dbReference type="InterPro" id="IPR055377">
    <property type="entry name" value="GH3_M"/>
</dbReference>
<dbReference type="GO" id="GO:0005737">
    <property type="term" value="C:cytoplasm"/>
    <property type="evidence" value="ECO:0007669"/>
    <property type="project" value="TreeGrafter"/>
</dbReference>
<dbReference type="GO" id="GO:0016881">
    <property type="term" value="F:acid-amino acid ligase activity"/>
    <property type="evidence" value="ECO:0007669"/>
    <property type="project" value="TreeGrafter"/>
</dbReference>
<proteinExistence type="predicted"/>
<dbReference type="EMBL" id="LVXG01000016">
    <property type="protein sequence ID" value="OQP49003.1"/>
    <property type="molecule type" value="Genomic_DNA"/>
</dbReference>
<keyword evidence="4" id="KW-1185">Reference proteome</keyword>
<evidence type="ECO:0000259" key="1">
    <source>
        <dbReference type="Pfam" id="PF23571"/>
    </source>
</evidence>
<gene>
    <name evidence="3" type="ORF">A4H97_29395</name>
</gene>
<dbReference type="STRING" id="354355.SAMN05660816_04377"/>
<evidence type="ECO:0000313" key="4">
    <source>
        <dbReference type="Proteomes" id="UP000192610"/>
    </source>
</evidence>
<evidence type="ECO:0000313" key="3">
    <source>
        <dbReference type="EMBL" id="OQP49003.1"/>
    </source>
</evidence>
<organism evidence="3 4">
    <name type="scientific">Niastella yeongjuensis</name>
    <dbReference type="NCBI Taxonomy" id="354355"/>
    <lineage>
        <taxon>Bacteria</taxon>
        <taxon>Pseudomonadati</taxon>
        <taxon>Bacteroidota</taxon>
        <taxon>Chitinophagia</taxon>
        <taxon>Chitinophagales</taxon>
        <taxon>Chitinophagaceae</taxon>
        <taxon>Niastella</taxon>
    </lineage>
</organism>
<dbReference type="Pfam" id="PF23571">
    <property type="entry name" value="GH3_M"/>
    <property type="match status" value="1"/>
</dbReference>
<protein>
    <recommendedName>
        <fullName evidence="5">GH3 auxin-responsive promoter</fullName>
    </recommendedName>
</protein>
<dbReference type="OrthoDB" id="5678283at2"/>
<comment type="caution">
    <text evidence="3">The sequence shown here is derived from an EMBL/GenBank/DDBJ whole genome shotgun (WGS) entry which is preliminary data.</text>
</comment>
<name>A0A1V9ES58_9BACT</name>
<sequence length="497" mass="56007">MKIKSFLAKPFAHYIYKGVKKGMTTAVADQEAILKELLKIGKATEFGKEHHLQDINVHEEYVQAVPVRDYEQFKPYIEKIKEGKHNVLWKGLPIYLAKTSGTTSGVKYIPISKESIDNHINTARNALLCYIAESGNTNFTEGKMIFLSGSPELERIGGIPTGRLSGIVNHHVPSYLRANQLPSYETNCIEDWETKLDKIVAETINQDMTLISGIPPWAQMYFDRLQEKTGKKIKEIFPNFSVLVHGGVNFEPYRNKLMESIGGKVATIETFPASEGFMAFQDSQDAEGLLLNTNSGIFFEFIPAGEIFNANPTRLTLKDVKVGENYALIINNNAGLWGYNIGDTVKFVSTNPYRLVVTGRIKHFISAFGEHVIGEEVEHSLIKAAEEEGVHITEFTVAPMIAQGKGKSYHEWFIEFENRPSNLDRFAEKVNENLRKKNIYYDDLIAGNILLPLQIRPVKKHGFIDYMKSIGKLGGQNKVPRLSNDRNIATALEKYVE</sequence>
<dbReference type="RefSeq" id="WP_081200492.1">
    <property type="nucleotide sequence ID" value="NZ_FOCZ01000008.1"/>
</dbReference>
<reference evidence="4" key="1">
    <citation type="submission" date="2016-04" db="EMBL/GenBank/DDBJ databases">
        <authorList>
            <person name="Chen L."/>
            <person name="Zhuang W."/>
            <person name="Wang G."/>
        </authorList>
    </citation>
    <scope>NUCLEOTIDE SEQUENCE [LARGE SCALE GENOMIC DNA]</scope>
    <source>
        <strain evidence="4">17621</strain>
    </source>
</reference>
<evidence type="ECO:0000259" key="2">
    <source>
        <dbReference type="Pfam" id="PF23572"/>
    </source>
</evidence>
<dbReference type="PANTHER" id="PTHR31901">
    <property type="entry name" value="GH3 DOMAIN-CONTAINING PROTEIN"/>
    <property type="match status" value="1"/>
</dbReference>
<dbReference type="Proteomes" id="UP000192610">
    <property type="component" value="Unassembled WGS sequence"/>
</dbReference>
<feature type="domain" description="GH3 C-terminal" evidence="2">
    <location>
        <begin position="376"/>
        <end position="487"/>
    </location>
</feature>
<dbReference type="AlphaFoldDB" id="A0A1V9ES58"/>
<evidence type="ECO:0008006" key="5">
    <source>
        <dbReference type="Google" id="ProtNLM"/>
    </source>
</evidence>